<evidence type="ECO:0000313" key="1">
    <source>
        <dbReference type="EMBL" id="SEO07915.1"/>
    </source>
</evidence>
<accession>A0A1H8LS40</accession>
<gene>
    <name evidence="1" type="ORF">SAMN04488011_11168</name>
</gene>
<reference evidence="2" key="1">
    <citation type="submission" date="2016-10" db="EMBL/GenBank/DDBJ databases">
        <authorList>
            <person name="Varghese N."/>
            <person name="Submissions S."/>
        </authorList>
    </citation>
    <scope>NUCLEOTIDE SEQUENCE [LARGE SCALE GENOMIC DNA]</scope>
    <source>
        <strain evidence="2">DSM 26893</strain>
    </source>
</reference>
<evidence type="ECO:0008006" key="3">
    <source>
        <dbReference type="Google" id="ProtNLM"/>
    </source>
</evidence>
<sequence>MQIFHPLQSALSRFRRGEAGGLSIESILTLPTLAWALLACFSYFDGLRQYNINIKAAHTMGDLLSRETQVVDDDYIDGMHQVLKFLTRSAAEPRMRISVVAYDGSDDTFDLVWSEARGGQEALTQAGLNAIKGRLPMAFGGSQLIVVETSIDHKAPFVFGLSDRTLDNFLVTRLRFVSQLNHEDHMDGNTGTS</sequence>
<name>A0A1H8LS40_9RHOB</name>
<dbReference type="RefSeq" id="WP_214606870.1">
    <property type="nucleotide sequence ID" value="NZ_FOCM01000011.1"/>
</dbReference>
<organism evidence="1 2">
    <name type="scientific">Palleronia pelagia</name>
    <dbReference type="NCBI Taxonomy" id="387096"/>
    <lineage>
        <taxon>Bacteria</taxon>
        <taxon>Pseudomonadati</taxon>
        <taxon>Pseudomonadota</taxon>
        <taxon>Alphaproteobacteria</taxon>
        <taxon>Rhodobacterales</taxon>
        <taxon>Roseobacteraceae</taxon>
        <taxon>Palleronia</taxon>
    </lineage>
</organism>
<proteinExistence type="predicted"/>
<dbReference type="Proteomes" id="UP000199372">
    <property type="component" value="Unassembled WGS sequence"/>
</dbReference>
<protein>
    <recommendedName>
        <fullName evidence="3">TadE-like protein</fullName>
    </recommendedName>
</protein>
<dbReference type="EMBL" id="FOCM01000011">
    <property type="protein sequence ID" value="SEO07915.1"/>
    <property type="molecule type" value="Genomic_DNA"/>
</dbReference>
<keyword evidence="2" id="KW-1185">Reference proteome</keyword>
<dbReference type="AlphaFoldDB" id="A0A1H8LS40"/>
<evidence type="ECO:0000313" key="2">
    <source>
        <dbReference type="Proteomes" id="UP000199372"/>
    </source>
</evidence>